<reference evidence="1 2" key="1">
    <citation type="journal article" date="2011" name="PLoS Genet.">
        <title>Sequence conservation and functional constraint on intergenic spacers in reduced genomes of the obligate symbiont buchnera.</title>
        <authorList>
            <person name="Degnan P.H."/>
            <person name="Ochman H."/>
            <person name="Moran N.A."/>
        </authorList>
    </citation>
    <scope>NUCLEOTIDE SEQUENCE [LARGE SCALE GENOMIC DNA]</scope>
    <source>
        <strain evidence="1 2">Ak</strain>
    </source>
</reference>
<evidence type="ECO:0000313" key="1">
    <source>
        <dbReference type="EMBL" id="AEO08914.1"/>
    </source>
</evidence>
<dbReference type="HOGENOM" id="CLU_2141114_0_0_6"/>
<dbReference type="RefSeq" id="WP_014499712.1">
    <property type="nucleotide sequence ID" value="NC_017256.1"/>
</dbReference>
<dbReference type="EMBL" id="CP002645">
    <property type="protein sequence ID" value="AEO08914.1"/>
    <property type="molecule type" value="Genomic_DNA"/>
</dbReference>
<dbReference type="eggNOG" id="ENOG5031MFZ">
    <property type="taxonomic scope" value="Bacteria"/>
</dbReference>
<evidence type="ECO:0000313" key="2">
    <source>
        <dbReference type="Proteomes" id="UP000001269"/>
    </source>
</evidence>
<gene>
    <name evidence="1" type="primary">yba4</name>
    <name evidence="1" type="ORF">BAKON_593</name>
</gene>
<name>G2LM67_9GAMM</name>
<dbReference type="PATRIC" id="fig|1005090.4.peg.577"/>
<dbReference type="KEGG" id="bak:BAKON_593"/>
<dbReference type="STRING" id="1005090.BAKON_593"/>
<organism evidence="1 2">
    <name type="scientific">Buchnera aphidicola str. Ak</name>
    <name type="common">Acyrthosiphon kondoi</name>
    <dbReference type="NCBI Taxonomy" id="1005090"/>
    <lineage>
        <taxon>Bacteria</taxon>
        <taxon>Pseudomonadati</taxon>
        <taxon>Pseudomonadota</taxon>
        <taxon>Gammaproteobacteria</taxon>
        <taxon>Enterobacterales</taxon>
        <taxon>Erwiniaceae</taxon>
        <taxon>Buchnera</taxon>
    </lineage>
</organism>
<dbReference type="Proteomes" id="UP000001269">
    <property type="component" value="Chromosome"/>
</dbReference>
<proteinExistence type="predicted"/>
<accession>G2LM67</accession>
<protein>
    <submittedName>
        <fullName evidence="1">Uncharacterized protein</fullName>
    </submittedName>
</protein>
<sequence length="125" mass="14863">MSSNILFNVDIVKTKHPNKLDLYEDTIKQMFKAKKNTSEFQKNNTNNKKINSNELFFFQDKKNFTNLEESYKNSLILLDMIQKKIDKAMLQKYNIETNNEEAIRSNHHEATQNILMKKKFLNNLT</sequence>
<dbReference type="OrthoDB" id="9914180at2"/>
<dbReference type="AlphaFoldDB" id="G2LM67"/>